<evidence type="ECO:0000256" key="5">
    <source>
        <dbReference type="PIRSR" id="PIRSR640255-2"/>
    </source>
</evidence>
<organism evidence="8 9">
    <name type="scientific">Stomoxys calcitrans</name>
    <name type="common">Stable fly</name>
    <name type="synonym">Conops calcitrans</name>
    <dbReference type="NCBI Taxonomy" id="35570"/>
    <lineage>
        <taxon>Eukaryota</taxon>
        <taxon>Metazoa</taxon>
        <taxon>Ecdysozoa</taxon>
        <taxon>Arthropoda</taxon>
        <taxon>Hexapoda</taxon>
        <taxon>Insecta</taxon>
        <taxon>Pterygota</taxon>
        <taxon>Neoptera</taxon>
        <taxon>Endopterygota</taxon>
        <taxon>Diptera</taxon>
        <taxon>Brachycera</taxon>
        <taxon>Muscomorpha</taxon>
        <taxon>Muscoidea</taxon>
        <taxon>Muscidae</taxon>
        <taxon>Stomoxys</taxon>
    </lineage>
</organism>
<dbReference type="InterPro" id="IPR040255">
    <property type="entry name" value="Non-specific_endonuclease"/>
</dbReference>
<dbReference type="SMART" id="SM00892">
    <property type="entry name" value="Endonuclease_NS"/>
    <property type="match status" value="1"/>
</dbReference>
<evidence type="ECO:0000256" key="4">
    <source>
        <dbReference type="PIRSR" id="PIRSR640255-1"/>
    </source>
</evidence>
<dbReference type="PANTHER" id="PTHR13966:SF17">
    <property type="entry name" value="ENDONUCLEASE-RELATED"/>
    <property type="match status" value="1"/>
</dbReference>
<dbReference type="Gene3D" id="3.40.570.10">
    <property type="entry name" value="Extracellular Endonuclease, subunit A"/>
    <property type="match status" value="1"/>
</dbReference>
<evidence type="ECO:0000259" key="7">
    <source>
        <dbReference type="SMART" id="SM00892"/>
    </source>
</evidence>
<dbReference type="OrthoDB" id="8194122at2759"/>
<dbReference type="GO" id="GO:0046872">
    <property type="term" value="F:metal ion binding"/>
    <property type="evidence" value="ECO:0007669"/>
    <property type="project" value="UniProtKB-KW"/>
</dbReference>
<keyword evidence="2" id="KW-0540">Nuclease</keyword>
<feature type="active site" description="Proton acceptor" evidence="4">
    <location>
        <position position="209"/>
    </location>
</feature>
<protein>
    <recommendedName>
        <fullName evidence="7">DNA/RNA non-specific endonuclease/pyrophosphatase/phosphodiesterase domain-containing protein</fullName>
    </recommendedName>
</protein>
<evidence type="ECO:0000313" key="9">
    <source>
        <dbReference type="Proteomes" id="UP000095300"/>
    </source>
</evidence>
<feature type="chain" id="PRO_5009325547" description="DNA/RNA non-specific endonuclease/pyrophosphatase/phosphodiesterase domain-containing protein" evidence="6">
    <location>
        <begin position="25"/>
        <end position="368"/>
    </location>
</feature>
<keyword evidence="3" id="KW-0378">Hydrolase</keyword>
<feature type="domain" description="DNA/RNA non-specific endonuclease/pyrophosphatase/phosphodiesterase" evidence="7">
    <location>
        <begin position="127"/>
        <end position="356"/>
    </location>
</feature>
<feature type="signal peptide" evidence="6">
    <location>
        <begin position="1"/>
        <end position="24"/>
    </location>
</feature>
<gene>
    <name evidence="8" type="primary">106082880</name>
</gene>
<dbReference type="GO" id="GO:0003676">
    <property type="term" value="F:nucleic acid binding"/>
    <property type="evidence" value="ECO:0007669"/>
    <property type="project" value="InterPro"/>
</dbReference>
<dbReference type="SUPFAM" id="SSF54060">
    <property type="entry name" value="His-Me finger endonucleases"/>
    <property type="match status" value="1"/>
</dbReference>
<keyword evidence="3" id="KW-0255">Endonuclease</keyword>
<keyword evidence="9" id="KW-1185">Reference proteome</keyword>
<evidence type="ECO:0000256" key="3">
    <source>
        <dbReference type="ARBA" id="ARBA00022759"/>
    </source>
</evidence>
<dbReference type="Proteomes" id="UP000095300">
    <property type="component" value="Unassembled WGS sequence"/>
</dbReference>
<dbReference type="VEuPathDB" id="VectorBase:SCAU002330"/>
<evidence type="ECO:0000313" key="8">
    <source>
        <dbReference type="EnsemblMetazoa" id="SCAU002330-PA"/>
    </source>
</evidence>
<dbReference type="STRING" id="35570.A0A1I8NVA7"/>
<accession>A0A1I8NVA7</accession>
<dbReference type="Pfam" id="PF01223">
    <property type="entry name" value="Endonuclease_NS"/>
    <property type="match status" value="1"/>
</dbReference>
<dbReference type="GO" id="GO:0004521">
    <property type="term" value="F:RNA endonuclease activity"/>
    <property type="evidence" value="ECO:0007669"/>
    <property type="project" value="TreeGrafter"/>
</dbReference>
<dbReference type="GO" id="GO:0005743">
    <property type="term" value="C:mitochondrial inner membrane"/>
    <property type="evidence" value="ECO:0007669"/>
    <property type="project" value="TreeGrafter"/>
</dbReference>
<dbReference type="GO" id="GO:0006309">
    <property type="term" value="P:apoptotic DNA fragmentation"/>
    <property type="evidence" value="ECO:0007669"/>
    <property type="project" value="TreeGrafter"/>
</dbReference>
<sequence length="368" mass="43091">MAHNLLNQWFFISILVILKALSTSSVCYLQDHQIRDEWRLILQFQDDELKLLRQRDIADNTTLYFVCGEHEVTEMKCENGHLNGEMPLPHCYNRPMPVLKAETDADLCPHQLYRVGFNIKCRDQEYFHTTYLVCFDHRQMICKFTINEAYPFVQGRPRDMRFDPDEIFTMNIFAAYNKRSILSRFNGLLGSQQTFMGFDEQVRRFDRGHFTPAGDFMLNTLIRSTFKMINVIPQFHAINDGNWRLMEEWARNPLNTPSKVCSGAFDWVLQLPNSNGDDVEIYFSDRLIPVPLWTYKVVLSRDGVRTVFLQYNNIHDQRVPPQIPGDICRIVACPSSIFLTQSNFLGYTYCCGQEHFMNQVVPNLRGYC</sequence>
<evidence type="ECO:0000256" key="1">
    <source>
        <dbReference type="ARBA" id="ARBA00010052"/>
    </source>
</evidence>
<evidence type="ECO:0000256" key="6">
    <source>
        <dbReference type="SAM" id="SignalP"/>
    </source>
</evidence>
<dbReference type="GO" id="GO:0005634">
    <property type="term" value="C:nucleus"/>
    <property type="evidence" value="ECO:0007669"/>
    <property type="project" value="TreeGrafter"/>
</dbReference>
<dbReference type="AlphaFoldDB" id="A0A1I8NVA7"/>
<name>A0A1I8NVA7_STOCA</name>
<reference evidence="8" key="1">
    <citation type="submission" date="2020-05" db="UniProtKB">
        <authorList>
            <consortium name="EnsemblMetazoa"/>
        </authorList>
    </citation>
    <scope>IDENTIFICATION</scope>
    <source>
        <strain evidence="8">USDA</strain>
    </source>
</reference>
<feature type="binding site" evidence="5">
    <location>
        <position position="239"/>
    </location>
    <ligand>
        <name>Mg(2+)</name>
        <dbReference type="ChEBI" id="CHEBI:18420"/>
        <note>catalytic</note>
    </ligand>
</feature>
<dbReference type="InterPro" id="IPR044929">
    <property type="entry name" value="DNA/RNA_non-sp_Endonuclease_sf"/>
</dbReference>
<dbReference type="KEGG" id="scac:106082880"/>
<dbReference type="EnsemblMetazoa" id="SCAU002330-RA">
    <property type="protein sequence ID" value="SCAU002330-PA"/>
    <property type="gene ID" value="SCAU002330"/>
</dbReference>
<keyword evidence="6" id="KW-0732">Signal</keyword>
<comment type="similarity">
    <text evidence="1">Belongs to the DNA/RNA non-specific endonuclease family.</text>
</comment>
<dbReference type="GO" id="GO:0000014">
    <property type="term" value="F:single-stranded DNA endodeoxyribonuclease activity"/>
    <property type="evidence" value="ECO:0007669"/>
    <property type="project" value="TreeGrafter"/>
</dbReference>
<dbReference type="InterPro" id="IPR001604">
    <property type="entry name" value="Endo_G_ENPP1-like_dom"/>
</dbReference>
<keyword evidence="5" id="KW-0479">Metal-binding</keyword>
<proteinExistence type="inferred from homology"/>
<dbReference type="PANTHER" id="PTHR13966">
    <property type="entry name" value="ENDONUCLEASE RELATED"/>
    <property type="match status" value="1"/>
</dbReference>
<dbReference type="InterPro" id="IPR044925">
    <property type="entry name" value="His-Me_finger_sf"/>
</dbReference>
<evidence type="ECO:0000256" key="2">
    <source>
        <dbReference type="ARBA" id="ARBA00022722"/>
    </source>
</evidence>